<keyword evidence="4 8" id="KW-0158">Chromosome</keyword>
<feature type="compositionally biased region" description="Pro residues" evidence="9">
    <location>
        <begin position="257"/>
        <end position="268"/>
    </location>
</feature>
<comment type="subcellular location">
    <subcellularLocation>
        <location evidence="2">Chromosome</location>
    </subcellularLocation>
    <subcellularLocation>
        <location evidence="1">Nucleus</location>
    </subcellularLocation>
</comment>
<feature type="compositionally biased region" description="Low complexity" evidence="9">
    <location>
        <begin position="273"/>
        <end position="297"/>
    </location>
</feature>
<evidence type="ECO:0000256" key="2">
    <source>
        <dbReference type="ARBA" id="ARBA00004286"/>
    </source>
</evidence>
<dbReference type="AlphaFoldDB" id="A0A830HDB2"/>
<sequence length="387" mass="41248">MQLGLGLAGRPFLCGLVGAHFSMLSLISFRSNPTSPPFSSTCWFSFPPPPPPPPSNQTSHQSQLPITSRTCHHSPLGGTLTDNMRPPSSSMHGSGRLINAHAQPVMVASPLSSTRNSGGAVRAFRRLMRRSHGGHLGGAQITDNDVRRLARKAGVKRIAKATIAEARHALVEYMKAVLKDTVVYTEHARRMTVTVPDVLRALRKRGTTLYGYGGDELPTGVKSRHRRAETIRTAPVNVQDVLNAARTGQAHTAAATVPPPAAQSPQSPPIVEAARATSPASAPDSSAAALTTPAPTARVLGATPDTVPNDAVTPEDVTLAQSSFAKHFQEAHVDDCPASHLFARARAENRAVGRTVLSEGTLRGLLAQLQEQNRVMVDTDTDRVFLI</sequence>
<evidence type="ECO:0000256" key="8">
    <source>
        <dbReference type="RuleBase" id="RU000528"/>
    </source>
</evidence>
<dbReference type="GO" id="GO:0046982">
    <property type="term" value="F:protein heterodimerization activity"/>
    <property type="evidence" value="ECO:0007669"/>
    <property type="project" value="InterPro"/>
</dbReference>
<evidence type="ECO:0000256" key="3">
    <source>
        <dbReference type="ARBA" id="ARBA00006564"/>
    </source>
</evidence>
<evidence type="ECO:0000256" key="7">
    <source>
        <dbReference type="ARBA" id="ARBA00023269"/>
    </source>
</evidence>
<feature type="region of interest" description="Disordered" evidence="9">
    <location>
        <begin position="45"/>
        <end position="93"/>
    </location>
</feature>
<accession>A0A830HDB2</accession>
<comment type="subunit">
    <text evidence="8">The nucleosome is a histone octamer containing two molecules each of H2A, H2B, H3 and H4 assembled in one H3-H4 heterotetramer and two H2A-H2B heterodimers. The octamer wraps approximately 147 bp of DNA.</text>
</comment>
<gene>
    <name evidence="10" type="ORF">PPROV_000377700</name>
</gene>
<proteinExistence type="inferred from homology"/>
<evidence type="ECO:0000313" key="10">
    <source>
        <dbReference type="EMBL" id="GHP05025.1"/>
    </source>
</evidence>
<comment type="similarity">
    <text evidence="3 8">Belongs to the histone H4 family.</text>
</comment>
<organism evidence="10 11">
    <name type="scientific">Pycnococcus provasolii</name>
    <dbReference type="NCBI Taxonomy" id="41880"/>
    <lineage>
        <taxon>Eukaryota</taxon>
        <taxon>Viridiplantae</taxon>
        <taxon>Chlorophyta</taxon>
        <taxon>Pseudoscourfieldiophyceae</taxon>
        <taxon>Pseudoscourfieldiales</taxon>
        <taxon>Pycnococcaceae</taxon>
        <taxon>Pycnococcus</taxon>
    </lineage>
</organism>
<keyword evidence="6 8" id="KW-0539">Nucleus</keyword>
<dbReference type="InterPro" id="IPR009072">
    <property type="entry name" value="Histone-fold"/>
</dbReference>
<dbReference type="PANTHER" id="PTHR10484">
    <property type="entry name" value="HISTONE H4"/>
    <property type="match status" value="1"/>
</dbReference>
<comment type="function">
    <text evidence="8">Core component of nucleosome. Nucleosomes wrap and compact DNA into chromatin, limiting DNA accessibility to the cellular machineries which require DNA as a template. Histones thereby play a central role in transcription regulation, DNA repair, DNA replication and chromosomal stability. DNA accessibility is regulated via a complex set of post-translational modifications of histones, also called histone code, and nucleosome remodeling.</text>
</comment>
<keyword evidence="7 8" id="KW-0544">Nucleosome core</keyword>
<feature type="region of interest" description="Disordered" evidence="9">
    <location>
        <begin position="249"/>
        <end position="301"/>
    </location>
</feature>
<dbReference type="InterPro" id="IPR001951">
    <property type="entry name" value="Histone_H4"/>
</dbReference>
<dbReference type="GO" id="GO:0000786">
    <property type="term" value="C:nucleosome"/>
    <property type="evidence" value="ECO:0007669"/>
    <property type="project" value="UniProtKB-KW"/>
</dbReference>
<dbReference type="GO" id="GO:0030527">
    <property type="term" value="F:structural constituent of chromatin"/>
    <property type="evidence" value="ECO:0007669"/>
    <property type="project" value="InterPro"/>
</dbReference>
<dbReference type="SUPFAM" id="SSF47113">
    <property type="entry name" value="Histone-fold"/>
    <property type="match status" value="1"/>
</dbReference>
<evidence type="ECO:0000256" key="5">
    <source>
        <dbReference type="ARBA" id="ARBA00023125"/>
    </source>
</evidence>
<name>A0A830HDB2_9CHLO</name>
<keyword evidence="11" id="KW-1185">Reference proteome</keyword>
<dbReference type="CDD" id="cd22912">
    <property type="entry name" value="HFD_H4"/>
    <property type="match status" value="1"/>
</dbReference>
<keyword evidence="5 8" id="KW-0238">DNA-binding</keyword>
<dbReference type="GO" id="GO:0003677">
    <property type="term" value="F:DNA binding"/>
    <property type="evidence" value="ECO:0007669"/>
    <property type="project" value="UniProtKB-KW"/>
</dbReference>
<dbReference type="Gene3D" id="1.10.20.10">
    <property type="entry name" value="Histone, subunit A"/>
    <property type="match status" value="1"/>
</dbReference>
<dbReference type="Proteomes" id="UP000660262">
    <property type="component" value="Unassembled WGS sequence"/>
</dbReference>
<comment type="caution">
    <text evidence="10">The sequence shown here is derived from an EMBL/GenBank/DDBJ whole genome shotgun (WGS) entry which is preliminary data.</text>
</comment>
<dbReference type="GO" id="GO:0005634">
    <property type="term" value="C:nucleus"/>
    <property type="evidence" value="ECO:0007669"/>
    <property type="project" value="UniProtKB-SubCell"/>
</dbReference>
<feature type="compositionally biased region" description="Polar residues" evidence="9">
    <location>
        <begin position="80"/>
        <end position="92"/>
    </location>
</feature>
<dbReference type="EMBL" id="BNJQ01000009">
    <property type="protein sequence ID" value="GHP05025.1"/>
    <property type="molecule type" value="Genomic_DNA"/>
</dbReference>
<evidence type="ECO:0000256" key="1">
    <source>
        <dbReference type="ARBA" id="ARBA00004123"/>
    </source>
</evidence>
<protein>
    <recommendedName>
        <fullName evidence="8">Histone H4</fullName>
    </recommendedName>
</protein>
<dbReference type="SMART" id="SM00417">
    <property type="entry name" value="H4"/>
    <property type="match status" value="1"/>
</dbReference>
<dbReference type="OrthoDB" id="506793at2759"/>
<dbReference type="PRINTS" id="PR00623">
    <property type="entry name" value="HISTONEH4"/>
</dbReference>
<evidence type="ECO:0000256" key="4">
    <source>
        <dbReference type="ARBA" id="ARBA00022454"/>
    </source>
</evidence>
<evidence type="ECO:0000313" key="11">
    <source>
        <dbReference type="Proteomes" id="UP000660262"/>
    </source>
</evidence>
<reference evidence="10" key="1">
    <citation type="submission" date="2020-10" db="EMBL/GenBank/DDBJ databases">
        <title>Unveiling of a novel bifunctional photoreceptor, Dualchrome1, isolated from a cosmopolitan green alga.</title>
        <authorList>
            <person name="Suzuki S."/>
            <person name="Kawachi M."/>
        </authorList>
    </citation>
    <scope>NUCLEOTIDE SEQUENCE</scope>
    <source>
        <strain evidence="10">NIES 2893</strain>
    </source>
</reference>
<evidence type="ECO:0000256" key="6">
    <source>
        <dbReference type="ARBA" id="ARBA00023242"/>
    </source>
</evidence>
<evidence type="ECO:0000256" key="9">
    <source>
        <dbReference type="SAM" id="MobiDB-lite"/>
    </source>
</evidence>
<feature type="compositionally biased region" description="Pro residues" evidence="9">
    <location>
        <begin position="46"/>
        <end position="55"/>
    </location>
</feature>